<comment type="caution">
    <text evidence="1">The sequence shown here is derived from an EMBL/GenBank/DDBJ whole genome shotgun (WGS) entry which is preliminary data.</text>
</comment>
<evidence type="ECO:0000313" key="1">
    <source>
        <dbReference type="EMBL" id="GAG19347.1"/>
    </source>
</evidence>
<dbReference type="AlphaFoldDB" id="X0W7W1"/>
<name>X0W7W1_9ZZZZ</name>
<reference evidence="1" key="1">
    <citation type="journal article" date="2014" name="Front. Microbiol.">
        <title>High frequency of phylogenetically diverse reductive dehalogenase-homologous genes in deep subseafloor sedimentary metagenomes.</title>
        <authorList>
            <person name="Kawai M."/>
            <person name="Futagami T."/>
            <person name="Toyoda A."/>
            <person name="Takaki Y."/>
            <person name="Nishi S."/>
            <person name="Hori S."/>
            <person name="Arai W."/>
            <person name="Tsubouchi T."/>
            <person name="Morono Y."/>
            <person name="Uchiyama I."/>
            <person name="Ito T."/>
            <person name="Fujiyama A."/>
            <person name="Inagaki F."/>
            <person name="Takami H."/>
        </authorList>
    </citation>
    <scope>NUCLEOTIDE SEQUENCE</scope>
    <source>
        <strain evidence="1">Expedition CK06-06</strain>
    </source>
</reference>
<dbReference type="InterPro" id="IPR038563">
    <property type="entry name" value="Endonuclease_7_sf"/>
</dbReference>
<accession>X0W7W1</accession>
<feature type="non-terminal residue" evidence="1">
    <location>
        <position position="54"/>
    </location>
</feature>
<organism evidence="1">
    <name type="scientific">marine sediment metagenome</name>
    <dbReference type="NCBI Taxonomy" id="412755"/>
    <lineage>
        <taxon>unclassified sequences</taxon>
        <taxon>metagenomes</taxon>
        <taxon>ecological metagenomes</taxon>
    </lineage>
</organism>
<gene>
    <name evidence="1" type="ORF">S01H1_50962</name>
</gene>
<dbReference type="Pfam" id="PF02945">
    <property type="entry name" value="Endonuclease_7"/>
    <property type="match status" value="1"/>
</dbReference>
<dbReference type="InterPro" id="IPR044925">
    <property type="entry name" value="His-Me_finger_sf"/>
</dbReference>
<dbReference type="SUPFAM" id="SSF54060">
    <property type="entry name" value="His-Me finger endonucleases"/>
    <property type="match status" value="1"/>
</dbReference>
<sequence>MTYIQTKAKRIKNMIRWYGLGFEDYQQLYKNQQGLCPICLKPLGFLAKRTHVDH</sequence>
<dbReference type="EMBL" id="BARS01032864">
    <property type="protein sequence ID" value="GAG19347.1"/>
    <property type="molecule type" value="Genomic_DNA"/>
</dbReference>
<dbReference type="Gene3D" id="3.40.1800.10">
    <property type="entry name" value="His-Me finger endonucleases"/>
    <property type="match status" value="1"/>
</dbReference>
<protein>
    <submittedName>
        <fullName evidence="1">Uncharacterized protein</fullName>
    </submittedName>
</protein>
<dbReference type="InterPro" id="IPR004211">
    <property type="entry name" value="Endonuclease_7"/>
</dbReference>
<proteinExistence type="predicted"/>